<dbReference type="PANTHER" id="PTHR11347">
    <property type="entry name" value="CYCLIC NUCLEOTIDE PHOSPHODIESTERASE"/>
    <property type="match status" value="1"/>
</dbReference>
<dbReference type="SUPFAM" id="SSF109604">
    <property type="entry name" value="HD-domain/PDEase-like"/>
    <property type="match status" value="1"/>
</dbReference>
<comment type="caution">
    <text evidence="7">The sequence shown here is derived from an EMBL/GenBank/DDBJ whole genome shotgun (WGS) entry which is preliminary data.</text>
</comment>
<feature type="domain" description="Response regulatory" evidence="5">
    <location>
        <begin position="22"/>
        <end position="172"/>
    </location>
</feature>
<proteinExistence type="predicted"/>
<feature type="compositionally biased region" description="Polar residues" evidence="4">
    <location>
        <begin position="213"/>
        <end position="223"/>
    </location>
</feature>
<feature type="modified residue" description="4-aspartylphosphate" evidence="3">
    <location>
        <position position="72"/>
    </location>
</feature>
<evidence type="ECO:0000256" key="1">
    <source>
        <dbReference type="ARBA" id="ARBA00022723"/>
    </source>
</evidence>
<accession>A0A068RW40</accession>
<dbReference type="CDD" id="cd00077">
    <property type="entry name" value="HDc"/>
    <property type="match status" value="1"/>
</dbReference>
<protein>
    <submittedName>
        <fullName evidence="7">High affinity camp</fullName>
    </submittedName>
</protein>
<dbReference type="Gene3D" id="1.10.1300.10">
    <property type="entry name" value="3'5'-cyclic nucleotide phosphodiesterase, catalytic domain"/>
    <property type="match status" value="1"/>
</dbReference>
<dbReference type="Proteomes" id="UP000027586">
    <property type="component" value="Unassembled WGS sequence"/>
</dbReference>
<dbReference type="InterPro" id="IPR002073">
    <property type="entry name" value="PDEase_catalytic_dom"/>
</dbReference>
<dbReference type="SUPFAM" id="SSF52172">
    <property type="entry name" value="CheY-like"/>
    <property type="match status" value="1"/>
</dbReference>
<dbReference type="SMART" id="SM00471">
    <property type="entry name" value="HDc"/>
    <property type="match status" value="1"/>
</dbReference>
<dbReference type="GO" id="GO:0000160">
    <property type="term" value="P:phosphorelay signal transduction system"/>
    <property type="evidence" value="ECO:0007669"/>
    <property type="project" value="InterPro"/>
</dbReference>
<dbReference type="EMBL" id="CBTN010000019">
    <property type="protein sequence ID" value="CDH53832.1"/>
    <property type="molecule type" value="Genomic_DNA"/>
</dbReference>
<evidence type="ECO:0000259" key="5">
    <source>
        <dbReference type="PROSITE" id="PS50110"/>
    </source>
</evidence>
<dbReference type="InterPro" id="IPR003607">
    <property type="entry name" value="HD/PDEase_dom"/>
</dbReference>
<name>A0A068RW40_9FUNG</name>
<keyword evidence="3" id="KW-0597">Phosphoprotein</keyword>
<dbReference type="Pfam" id="PF00233">
    <property type="entry name" value="PDEase_I"/>
    <property type="match status" value="1"/>
</dbReference>
<dbReference type="InterPro" id="IPR036971">
    <property type="entry name" value="PDEase_catalytic_dom_sf"/>
</dbReference>
<evidence type="ECO:0000259" key="6">
    <source>
        <dbReference type="PROSITE" id="PS51845"/>
    </source>
</evidence>
<evidence type="ECO:0000313" key="8">
    <source>
        <dbReference type="Proteomes" id="UP000027586"/>
    </source>
</evidence>
<dbReference type="OrthoDB" id="546632at2759"/>
<dbReference type="InterPro" id="IPR001789">
    <property type="entry name" value="Sig_transdc_resp-reg_receiver"/>
</dbReference>
<evidence type="ECO:0000256" key="3">
    <source>
        <dbReference type="PROSITE-ProRule" id="PRU00169"/>
    </source>
</evidence>
<keyword evidence="1" id="KW-0479">Metal-binding</keyword>
<keyword evidence="8" id="KW-1185">Reference proteome</keyword>
<feature type="compositionally biased region" description="Low complexity" evidence="4">
    <location>
        <begin position="654"/>
        <end position="673"/>
    </location>
</feature>
<dbReference type="GO" id="GO:0046872">
    <property type="term" value="F:metal ion binding"/>
    <property type="evidence" value="ECO:0007669"/>
    <property type="project" value="UniProtKB-KW"/>
</dbReference>
<dbReference type="VEuPathDB" id="FungiDB:LCOR_05144.1"/>
<dbReference type="PROSITE" id="PS51845">
    <property type="entry name" value="PDEASE_I_2"/>
    <property type="match status" value="1"/>
</dbReference>
<dbReference type="PROSITE" id="PS50110">
    <property type="entry name" value="RESPONSE_REGULATORY"/>
    <property type="match status" value="1"/>
</dbReference>
<dbReference type="Gene3D" id="3.40.50.2300">
    <property type="match status" value="1"/>
</dbReference>
<feature type="region of interest" description="Disordered" evidence="4">
    <location>
        <begin position="650"/>
        <end position="673"/>
    </location>
</feature>
<organism evidence="7 8">
    <name type="scientific">Lichtheimia corymbifera JMRC:FSU:9682</name>
    <dbReference type="NCBI Taxonomy" id="1263082"/>
    <lineage>
        <taxon>Eukaryota</taxon>
        <taxon>Fungi</taxon>
        <taxon>Fungi incertae sedis</taxon>
        <taxon>Mucoromycota</taxon>
        <taxon>Mucoromycotina</taxon>
        <taxon>Mucoromycetes</taxon>
        <taxon>Mucorales</taxon>
        <taxon>Lichtheimiaceae</taxon>
        <taxon>Lichtheimia</taxon>
    </lineage>
</organism>
<evidence type="ECO:0000256" key="4">
    <source>
        <dbReference type="SAM" id="MobiDB-lite"/>
    </source>
</evidence>
<dbReference type="GO" id="GO:0004114">
    <property type="term" value="F:3',5'-cyclic-nucleotide phosphodiesterase activity"/>
    <property type="evidence" value="ECO:0007669"/>
    <property type="project" value="InterPro"/>
</dbReference>
<sequence length="772" mass="86298">MDPLHCSVVVCYQPAPTPYILDTIAPYEYNDQQPSYTPLLQSVFGKVFIHSNPTDALEQVKQHESPTILLLDLDATTIINDDNDDDTVYTPSCSSSCSTASSSSAAVNDTRIAWIRKSSRELDQHSNDIPIIACSSNDDTAFMLDCIHAGAVDYLLKPLHMDVIKTMFLKLHRSRHDSKMHQGTTTTTAPAPPFLSNKTTTAPPPPPPPATTGCQDGNNNGTSTCLYPDNHPLNINDDGLQVRIKEIFNKDDRFTQSLMAIYANQRRVFFFFSLLGGGSVGVDGPTENAHTTFLSCPPLPPCERASLLRHKVSSWDFNPFEFGRDDLIHCSYLIFEQVLVSPELPYSSITNDQLYDFIVDLSGAYHNGNPYHNFAHAVDVLQCVYYFLCSLGVISFANSRHVTMMEEDPLLPSPQQRTRMQHLLQPKHVFALLTAALGHDAAHPGVNNVFLVNTSSPLALLFNDRSVLESFHSMALFQIMKKHGFDRLGDGPGSSDYQEFRKIVVSSILATDMSLHGDYVEKIKTQASRLANVNVHTMDPATLENERLLICSALIKCADISNVTRPFLRAVKWAELLVQECVQQGDLERAMGMPSVPMNDRDKVILEDSQIGFIKFVALELFDSVRQVMPEMSFTVEYIRENLKRWENRKQCTAEEQQQQQRSPTSTTTPSMMTKTDHVMVGCKRRSSSLDYKAVEVLRKRLSLENGRHVDTVRRRGSAGSVTDRRFYKLQPAYARLDHEVTAPETAAATAASSPSSEWSHDDPVHCQCAIQ</sequence>
<feature type="region of interest" description="Disordered" evidence="4">
    <location>
        <begin position="175"/>
        <end position="223"/>
    </location>
</feature>
<dbReference type="STRING" id="1263082.A0A068RW40"/>
<dbReference type="AlphaFoldDB" id="A0A068RW40"/>
<evidence type="ECO:0000313" key="7">
    <source>
        <dbReference type="EMBL" id="CDH53832.1"/>
    </source>
</evidence>
<dbReference type="InterPro" id="IPR011006">
    <property type="entry name" value="CheY-like_superfamily"/>
</dbReference>
<reference evidence="7" key="1">
    <citation type="submission" date="2013-08" db="EMBL/GenBank/DDBJ databases">
        <title>Gene expansion shapes genome architecture in the human pathogen Lichtheimia corymbifera: an evolutionary genomics analysis in the ancient terrestrial Mucorales (Mucoromycotina).</title>
        <authorList>
            <person name="Schwartze V.U."/>
            <person name="Winter S."/>
            <person name="Shelest E."/>
            <person name="Marcet-Houben M."/>
            <person name="Horn F."/>
            <person name="Wehner S."/>
            <person name="Hoffmann K."/>
            <person name="Riege K."/>
            <person name="Sammeth M."/>
            <person name="Nowrousian M."/>
            <person name="Valiante V."/>
            <person name="Linde J."/>
            <person name="Jacobsen I.D."/>
            <person name="Marz M."/>
            <person name="Brakhage A.A."/>
            <person name="Gabaldon T."/>
            <person name="Bocker S."/>
            <person name="Voigt K."/>
        </authorList>
    </citation>
    <scope>NUCLEOTIDE SEQUENCE [LARGE SCALE GENOMIC DNA]</scope>
    <source>
        <strain evidence="7">FSU 9682</strain>
    </source>
</reference>
<feature type="domain" description="PDEase" evidence="6">
    <location>
        <begin position="286"/>
        <end position="653"/>
    </location>
</feature>
<gene>
    <name evidence="7" type="ORF">LCOR_05144.1</name>
</gene>
<keyword evidence="2" id="KW-0378">Hydrolase</keyword>
<evidence type="ECO:0000256" key="2">
    <source>
        <dbReference type="ARBA" id="ARBA00022801"/>
    </source>
</evidence>